<proteinExistence type="predicted"/>
<comment type="caution">
    <text evidence="2">The sequence shown here is derived from an EMBL/GenBank/DDBJ whole genome shotgun (WGS) entry which is preliminary data.</text>
</comment>
<protein>
    <submittedName>
        <fullName evidence="2">Uncharacterized protein</fullName>
    </submittedName>
</protein>
<keyword evidence="1" id="KW-1133">Transmembrane helix</keyword>
<evidence type="ECO:0000313" key="2">
    <source>
        <dbReference type="EMBL" id="EHP87951.1"/>
    </source>
</evidence>
<keyword evidence="1" id="KW-0472">Membrane</keyword>
<dbReference type="EMBL" id="AGJK01000272">
    <property type="protein sequence ID" value="EHP87951.1"/>
    <property type="molecule type" value="Genomic_DNA"/>
</dbReference>
<keyword evidence="1" id="KW-0812">Transmembrane</keyword>
<evidence type="ECO:0000256" key="1">
    <source>
        <dbReference type="SAM" id="Phobius"/>
    </source>
</evidence>
<dbReference type="AlphaFoldDB" id="H1KSE6"/>
<gene>
    <name evidence="2" type="ORF">MetexDRAFT_5559</name>
</gene>
<feature type="transmembrane region" description="Helical" evidence="1">
    <location>
        <begin position="107"/>
        <end position="127"/>
    </location>
</feature>
<name>H1KSE6_METEX</name>
<dbReference type="Proteomes" id="UP000004382">
    <property type="component" value="Unassembled WGS sequence"/>
</dbReference>
<evidence type="ECO:0000313" key="3">
    <source>
        <dbReference type="Proteomes" id="UP000004382"/>
    </source>
</evidence>
<accession>H1KSE6</accession>
<organism evidence="2 3">
    <name type="scientific">Methylorubrum extorquens DSM 13060</name>
    <dbReference type="NCBI Taxonomy" id="882800"/>
    <lineage>
        <taxon>Bacteria</taxon>
        <taxon>Pseudomonadati</taxon>
        <taxon>Pseudomonadota</taxon>
        <taxon>Alphaproteobacteria</taxon>
        <taxon>Hyphomicrobiales</taxon>
        <taxon>Methylobacteriaceae</taxon>
        <taxon>Methylorubrum</taxon>
    </lineage>
</organism>
<sequence>MRRGRVIRRAIAWRDRAERAQDHAGWRGGVHLAVVRCRPGRARRVEKTGAAQAVLPLLSATALFLAALAAEDVEQRLVSVKPISALYPLALRLLMNAQNRSTPLRKAIFVIAGLLLAPAASAAPFAVPSAPEAVSPVENVQYGYGGGYGRPHGYRGGGYGRGFGGYGPRPRFYGRGGYGGRHFGGPGRGFRGGYGRQFR</sequence>
<reference evidence="2 3" key="1">
    <citation type="submission" date="2011-09" db="EMBL/GenBank/DDBJ databases">
        <title>The draft genome of Methylobacterium extorquens DSM 13060.</title>
        <authorList>
            <consortium name="US DOE Joint Genome Institute (JGI-PGF)"/>
            <person name="Lucas S."/>
            <person name="Han J."/>
            <person name="Lapidus A."/>
            <person name="Cheng J.-F."/>
            <person name="Goodwin L."/>
            <person name="Pitluck S."/>
            <person name="Peters L."/>
            <person name="Land M.L."/>
            <person name="Hauser L."/>
            <person name="Koskimaki J."/>
            <person name="Halonen O."/>
            <person name="Pirttila A."/>
            <person name="Frank C."/>
            <person name="Woyke T.J."/>
        </authorList>
    </citation>
    <scope>NUCLEOTIDE SEQUENCE [LARGE SCALE GENOMIC DNA]</scope>
    <source>
        <strain evidence="2 3">DSM 13060</strain>
    </source>
</reference>